<dbReference type="GO" id="GO:0005737">
    <property type="term" value="C:cytoplasm"/>
    <property type="evidence" value="ECO:0007669"/>
    <property type="project" value="UniProtKB-SubCell"/>
</dbReference>
<dbReference type="PROSITE" id="PS50294">
    <property type="entry name" value="WD_REPEATS_REGION"/>
    <property type="match status" value="4"/>
</dbReference>
<dbReference type="GeneID" id="28986128"/>
<proteinExistence type="inferred from homology"/>
<dbReference type="PANTHER" id="PTHR22842">
    <property type="entry name" value="WD40 REPEAT PROTEIN"/>
    <property type="match status" value="1"/>
</dbReference>
<evidence type="ECO:0000256" key="4">
    <source>
        <dbReference type="ARBA" id="ARBA00022737"/>
    </source>
</evidence>
<feature type="repeat" description="WD" evidence="6">
    <location>
        <begin position="63"/>
        <end position="104"/>
    </location>
</feature>
<sequence>MPAPASGGADSLSFPSKLARTLEHQGAVNVVTYNHGAKYLLSGSSDRTIRLWNPILGKEIKAYKGHAHEILALDISHDNARFASCGGDKVVLLWDVMSGQVLRRMQGHFGKINAVAFNNDGGILASAGFDAKILLWDMRSQTRDPLQTLKDATSSITSLVIPPDSVEIIAGSADGHVRAYDMRMGKVFEDTIGRELLFPNVKLTEDPVTAVTTSPSNHRETMLVAAADGKLRLFDRMNGKVLQTFSGYKVGQTRSKPAFNRGEGAVIAGDEDGSLWSWGVLDAKPLNGGPAQVHKRAITSVIMNPNGREMVTASLDGTIKIWST</sequence>
<dbReference type="OrthoDB" id="1068471at2759"/>
<dbReference type="GO" id="GO:0071013">
    <property type="term" value="C:catalytic step 2 spliceosome"/>
    <property type="evidence" value="ECO:0007669"/>
    <property type="project" value="TreeGrafter"/>
</dbReference>
<reference evidence="7 8" key="1">
    <citation type="submission" date="2015-03" db="EMBL/GenBank/DDBJ databases">
        <title>Genomics and transcriptomics of the oil-accumulating basidiomycete yeast T. oleaginosus allow insights into substrate utilization and the diverse evolutionary trajectories of mating systems in fungi.</title>
        <authorList>
            <consortium name="DOE Joint Genome Institute"/>
            <person name="Kourist R."/>
            <person name="Kracht O."/>
            <person name="Bracharz F."/>
            <person name="Lipzen A."/>
            <person name="Nolan M."/>
            <person name="Ohm R."/>
            <person name="Grigoriev I."/>
            <person name="Sun S."/>
            <person name="Heitman J."/>
            <person name="Bruck T."/>
            <person name="Nowrousian M."/>
        </authorList>
    </citation>
    <scope>NUCLEOTIDE SEQUENCE [LARGE SCALE GENOMIC DNA]</scope>
    <source>
        <strain evidence="7 8">IBC0246</strain>
    </source>
</reference>
<dbReference type="Pfam" id="PF00400">
    <property type="entry name" value="WD40"/>
    <property type="match status" value="5"/>
</dbReference>
<dbReference type="STRING" id="879819.A0A0J0XGU0"/>
<dbReference type="CDD" id="cd00200">
    <property type="entry name" value="WD40"/>
    <property type="match status" value="1"/>
</dbReference>
<dbReference type="InterPro" id="IPR015943">
    <property type="entry name" value="WD40/YVTN_repeat-like_dom_sf"/>
</dbReference>
<dbReference type="PANTHER" id="PTHR22842:SF3">
    <property type="entry name" value="WD REPEAT DOMAIN-CONTAINING PROTEIN 83"/>
    <property type="match status" value="1"/>
</dbReference>
<dbReference type="InterPro" id="IPR036322">
    <property type="entry name" value="WD40_repeat_dom_sf"/>
</dbReference>
<feature type="repeat" description="WD" evidence="6">
    <location>
        <begin position="105"/>
        <end position="140"/>
    </location>
</feature>
<keyword evidence="2" id="KW-0963">Cytoplasm</keyword>
<feature type="repeat" description="WD" evidence="6">
    <location>
        <begin position="21"/>
        <end position="53"/>
    </location>
</feature>
<dbReference type="EMBL" id="KQ087237">
    <property type="protein sequence ID" value="KLT40286.1"/>
    <property type="molecule type" value="Genomic_DNA"/>
</dbReference>
<dbReference type="Proteomes" id="UP000053611">
    <property type="component" value="Unassembled WGS sequence"/>
</dbReference>
<evidence type="ECO:0000256" key="2">
    <source>
        <dbReference type="ARBA" id="ARBA00022490"/>
    </source>
</evidence>
<feature type="repeat" description="WD" evidence="6">
    <location>
        <begin position="291"/>
        <end position="324"/>
    </location>
</feature>
<dbReference type="RefSeq" id="XP_018276777.1">
    <property type="nucleotide sequence ID" value="XM_018425525.1"/>
</dbReference>
<dbReference type="PRINTS" id="PR00320">
    <property type="entry name" value="GPROTEINBRPT"/>
</dbReference>
<keyword evidence="8" id="KW-1185">Reference proteome</keyword>
<evidence type="ECO:0000313" key="8">
    <source>
        <dbReference type="Proteomes" id="UP000053611"/>
    </source>
</evidence>
<gene>
    <name evidence="7" type="ORF">CC85DRAFT_304251</name>
</gene>
<dbReference type="InterPro" id="IPR001680">
    <property type="entry name" value="WD40_rpt"/>
</dbReference>
<evidence type="ECO:0000256" key="3">
    <source>
        <dbReference type="ARBA" id="ARBA00022574"/>
    </source>
</evidence>
<accession>A0A0J0XGU0</accession>
<dbReference type="Gene3D" id="2.130.10.10">
    <property type="entry name" value="YVTN repeat-like/Quinoprotein amine dehydrogenase"/>
    <property type="match status" value="2"/>
</dbReference>
<keyword evidence="3 6" id="KW-0853">WD repeat</keyword>
<name>A0A0J0XGU0_9TREE</name>
<evidence type="ECO:0000313" key="7">
    <source>
        <dbReference type="EMBL" id="KLT40286.1"/>
    </source>
</evidence>
<dbReference type="AlphaFoldDB" id="A0A0J0XGU0"/>
<evidence type="ECO:0000256" key="5">
    <source>
        <dbReference type="ARBA" id="ARBA00038145"/>
    </source>
</evidence>
<dbReference type="PROSITE" id="PS00678">
    <property type="entry name" value="WD_REPEATS_1"/>
    <property type="match status" value="1"/>
</dbReference>
<dbReference type="PROSITE" id="PS50082">
    <property type="entry name" value="WD_REPEATS_2"/>
    <property type="match status" value="5"/>
</dbReference>
<evidence type="ECO:0000256" key="6">
    <source>
        <dbReference type="PROSITE-ProRule" id="PRU00221"/>
    </source>
</evidence>
<dbReference type="SMART" id="SM00320">
    <property type="entry name" value="WD40"/>
    <property type="match status" value="6"/>
</dbReference>
<dbReference type="GO" id="GO:0000398">
    <property type="term" value="P:mRNA splicing, via spliceosome"/>
    <property type="evidence" value="ECO:0007669"/>
    <property type="project" value="TreeGrafter"/>
</dbReference>
<comment type="subcellular location">
    <subcellularLocation>
        <location evidence="1">Cytoplasm</location>
    </subcellularLocation>
</comment>
<evidence type="ECO:0000256" key="1">
    <source>
        <dbReference type="ARBA" id="ARBA00004496"/>
    </source>
</evidence>
<dbReference type="SUPFAM" id="SSF50978">
    <property type="entry name" value="WD40 repeat-like"/>
    <property type="match status" value="1"/>
</dbReference>
<organism evidence="7 8">
    <name type="scientific">Cutaneotrichosporon oleaginosum</name>
    <dbReference type="NCBI Taxonomy" id="879819"/>
    <lineage>
        <taxon>Eukaryota</taxon>
        <taxon>Fungi</taxon>
        <taxon>Dikarya</taxon>
        <taxon>Basidiomycota</taxon>
        <taxon>Agaricomycotina</taxon>
        <taxon>Tremellomycetes</taxon>
        <taxon>Trichosporonales</taxon>
        <taxon>Trichosporonaceae</taxon>
        <taxon>Cutaneotrichosporon</taxon>
    </lineage>
</organism>
<keyword evidence="4" id="KW-0677">Repeat</keyword>
<dbReference type="InterPro" id="IPR051980">
    <property type="entry name" value="WD_repeat_MORG1"/>
</dbReference>
<dbReference type="InterPro" id="IPR020472">
    <property type="entry name" value="WD40_PAC1"/>
</dbReference>
<protein>
    <submittedName>
        <fullName evidence="7">WD40 repeat-like protein</fullName>
    </submittedName>
</protein>
<comment type="similarity">
    <text evidence="5">Belongs to the WD repeat MORG1 family.</text>
</comment>
<feature type="repeat" description="WD" evidence="6">
    <location>
        <begin position="149"/>
        <end position="190"/>
    </location>
</feature>
<dbReference type="InterPro" id="IPR019775">
    <property type="entry name" value="WD40_repeat_CS"/>
</dbReference>